<dbReference type="InterPro" id="IPR003594">
    <property type="entry name" value="HATPase_dom"/>
</dbReference>
<keyword evidence="1 2" id="KW-0129">CBS domain</keyword>
<evidence type="ECO:0000256" key="1">
    <source>
        <dbReference type="ARBA" id="ARBA00023122"/>
    </source>
</evidence>
<dbReference type="EMBL" id="DTIN01000015">
    <property type="protein sequence ID" value="HFX13611.1"/>
    <property type="molecule type" value="Genomic_DNA"/>
</dbReference>
<gene>
    <name evidence="4" type="ORF">ENW00_05560</name>
</gene>
<dbReference type="Pfam" id="PF02518">
    <property type="entry name" value="HATPase_c"/>
    <property type="match status" value="1"/>
</dbReference>
<dbReference type="PANTHER" id="PTHR43080:SF2">
    <property type="entry name" value="CBS DOMAIN-CONTAINING PROTEIN"/>
    <property type="match status" value="1"/>
</dbReference>
<reference evidence="4" key="1">
    <citation type="journal article" date="2020" name="mSystems">
        <title>Genome- and Community-Level Interaction Insights into Carbon Utilization and Element Cycling Functions of Hydrothermarchaeota in Hydrothermal Sediment.</title>
        <authorList>
            <person name="Zhou Z."/>
            <person name="Liu Y."/>
            <person name="Xu W."/>
            <person name="Pan J."/>
            <person name="Luo Z.H."/>
            <person name="Li M."/>
        </authorList>
    </citation>
    <scope>NUCLEOTIDE SEQUENCE [LARGE SCALE GENOMIC DNA]</scope>
    <source>
        <strain evidence="4">SpSt-81</strain>
    </source>
</reference>
<comment type="caution">
    <text evidence="4">The sequence shown here is derived from an EMBL/GenBank/DDBJ whole genome shotgun (WGS) entry which is preliminary data.</text>
</comment>
<evidence type="ECO:0000259" key="3">
    <source>
        <dbReference type="PROSITE" id="PS51371"/>
    </source>
</evidence>
<dbReference type="SUPFAM" id="SSF55874">
    <property type="entry name" value="ATPase domain of HSP90 chaperone/DNA topoisomerase II/histidine kinase"/>
    <property type="match status" value="1"/>
</dbReference>
<dbReference type="Pfam" id="PF00571">
    <property type="entry name" value="CBS"/>
    <property type="match status" value="2"/>
</dbReference>
<organism evidence="4">
    <name type="scientific">Dictyoglomus thermophilum</name>
    <dbReference type="NCBI Taxonomy" id="14"/>
    <lineage>
        <taxon>Bacteria</taxon>
        <taxon>Pseudomonadati</taxon>
        <taxon>Dictyoglomota</taxon>
        <taxon>Dictyoglomia</taxon>
        <taxon>Dictyoglomales</taxon>
        <taxon>Dictyoglomaceae</taxon>
        <taxon>Dictyoglomus</taxon>
    </lineage>
</organism>
<dbReference type="CDD" id="cd02205">
    <property type="entry name" value="CBS_pair_SF"/>
    <property type="match status" value="1"/>
</dbReference>
<protein>
    <submittedName>
        <fullName evidence="4">CBS domain-containing protein</fullName>
    </submittedName>
</protein>
<dbReference type="InterPro" id="IPR036890">
    <property type="entry name" value="HATPase_C_sf"/>
</dbReference>
<evidence type="ECO:0000313" key="4">
    <source>
        <dbReference type="EMBL" id="HFX13611.1"/>
    </source>
</evidence>
<dbReference type="AlphaFoldDB" id="A0A7C3ML27"/>
<name>A0A7C3ML27_DICTH</name>
<accession>A0A7C3ML27</accession>
<dbReference type="InterPro" id="IPR051257">
    <property type="entry name" value="Diverse_CBS-Domain"/>
</dbReference>
<dbReference type="Gene3D" id="3.10.580.10">
    <property type="entry name" value="CBS-domain"/>
    <property type="match status" value="1"/>
</dbReference>
<dbReference type="InterPro" id="IPR000644">
    <property type="entry name" value="CBS_dom"/>
</dbReference>
<evidence type="ECO:0000256" key="2">
    <source>
        <dbReference type="PROSITE-ProRule" id="PRU00703"/>
    </source>
</evidence>
<feature type="domain" description="CBS" evidence="3">
    <location>
        <begin position="17"/>
        <end position="74"/>
    </location>
</feature>
<dbReference type="SUPFAM" id="SSF54631">
    <property type="entry name" value="CBS-domain pair"/>
    <property type="match status" value="1"/>
</dbReference>
<proteinExistence type="predicted"/>
<dbReference type="Gene3D" id="3.30.565.10">
    <property type="entry name" value="Histidine kinase-like ATPase, C-terminal domain"/>
    <property type="match status" value="1"/>
</dbReference>
<dbReference type="InterPro" id="IPR046342">
    <property type="entry name" value="CBS_dom_sf"/>
</dbReference>
<sequence>MKIPKEYLEKIKVKDIMNTDIVRLKPYQDMRSIQEIMRIKRIDAIPIVDDIDRLVGLVTVENVIVALVNGDLNSPCGKYMVRDPKCLSPDNTLYEALIRFRQFRYGRFPVIDNEKKVLGMLSTKDVVLNLVDVEDIEGTITQEPKEENILTLEFPVLGGDFALAGMASSNIKKALQQLGISVDILRRVAVVTYEAEMNIVIHAYRGVLRVKVTPEYIEIIAEDEGPGIPDIELAMQPGYSTAPDNIREMGFGAGMGLPNIKNSSDELKIESEVGKGTKVYSKIYLKRERQ</sequence>
<feature type="domain" description="CBS" evidence="3">
    <location>
        <begin position="80"/>
        <end position="136"/>
    </location>
</feature>
<dbReference type="SMART" id="SM00116">
    <property type="entry name" value="CBS"/>
    <property type="match status" value="2"/>
</dbReference>
<dbReference type="PANTHER" id="PTHR43080">
    <property type="entry name" value="CBS DOMAIN-CONTAINING PROTEIN CBSX3, MITOCHONDRIAL"/>
    <property type="match status" value="1"/>
</dbReference>
<dbReference type="PROSITE" id="PS51371">
    <property type="entry name" value="CBS"/>
    <property type="match status" value="2"/>
</dbReference>